<feature type="transmembrane region" description="Helical" evidence="7">
    <location>
        <begin position="164"/>
        <end position="185"/>
    </location>
</feature>
<dbReference type="Pfam" id="PF09335">
    <property type="entry name" value="VTT_dom"/>
    <property type="match status" value="1"/>
</dbReference>
<organism evidence="9 10">
    <name type="scientific">Microtetraspora glauca</name>
    <dbReference type="NCBI Taxonomy" id="1996"/>
    <lineage>
        <taxon>Bacteria</taxon>
        <taxon>Bacillati</taxon>
        <taxon>Actinomycetota</taxon>
        <taxon>Actinomycetes</taxon>
        <taxon>Streptosporangiales</taxon>
        <taxon>Streptosporangiaceae</taxon>
        <taxon>Microtetraspora</taxon>
    </lineage>
</organism>
<evidence type="ECO:0000256" key="1">
    <source>
        <dbReference type="ARBA" id="ARBA00004651"/>
    </source>
</evidence>
<dbReference type="InterPro" id="IPR032816">
    <property type="entry name" value="VTT_dom"/>
</dbReference>
<evidence type="ECO:0000256" key="3">
    <source>
        <dbReference type="ARBA" id="ARBA00022475"/>
    </source>
</evidence>
<keyword evidence="3 7" id="KW-1003">Cell membrane</keyword>
<evidence type="ECO:0000256" key="7">
    <source>
        <dbReference type="RuleBase" id="RU367016"/>
    </source>
</evidence>
<keyword evidence="10" id="KW-1185">Reference proteome</keyword>
<feature type="domain" description="VTT" evidence="8">
    <location>
        <begin position="33"/>
        <end position="154"/>
    </location>
</feature>
<comment type="caution">
    <text evidence="9">The sequence shown here is derived from an EMBL/GenBank/DDBJ whole genome shotgun (WGS) entry which is preliminary data.</text>
</comment>
<proteinExistence type="inferred from homology"/>
<dbReference type="RefSeq" id="WP_358138779.1">
    <property type="nucleotide sequence ID" value="NZ_JBFALK010000021.1"/>
</dbReference>
<accession>A0ABV3GPN0</accession>
<evidence type="ECO:0000256" key="2">
    <source>
        <dbReference type="ARBA" id="ARBA00010792"/>
    </source>
</evidence>
<evidence type="ECO:0000256" key="6">
    <source>
        <dbReference type="ARBA" id="ARBA00023136"/>
    </source>
</evidence>
<protein>
    <submittedName>
        <fullName evidence="9">VTT domain-containing protein</fullName>
    </submittedName>
</protein>
<comment type="subcellular location">
    <subcellularLocation>
        <location evidence="1 7">Cell membrane</location>
        <topology evidence="1 7">Multi-pass membrane protein</topology>
    </subcellularLocation>
</comment>
<evidence type="ECO:0000259" key="8">
    <source>
        <dbReference type="Pfam" id="PF09335"/>
    </source>
</evidence>
<dbReference type="EMBL" id="JBFALK010000021">
    <property type="protein sequence ID" value="MEV0973242.1"/>
    <property type="molecule type" value="Genomic_DNA"/>
</dbReference>
<keyword evidence="6 7" id="KW-0472">Membrane</keyword>
<gene>
    <name evidence="9" type="ORF">AB0I59_31965</name>
</gene>
<keyword evidence="4 7" id="KW-0812">Transmembrane</keyword>
<comment type="similarity">
    <text evidence="2 7">Belongs to the DedA family.</text>
</comment>
<evidence type="ECO:0000256" key="4">
    <source>
        <dbReference type="ARBA" id="ARBA00022692"/>
    </source>
</evidence>
<dbReference type="Proteomes" id="UP001551675">
    <property type="component" value="Unassembled WGS sequence"/>
</dbReference>
<feature type="transmembrane region" description="Helical" evidence="7">
    <location>
        <begin position="45"/>
        <end position="68"/>
    </location>
</feature>
<reference evidence="9 10" key="1">
    <citation type="submission" date="2024-06" db="EMBL/GenBank/DDBJ databases">
        <title>The Natural Products Discovery Center: Release of the First 8490 Sequenced Strains for Exploring Actinobacteria Biosynthetic Diversity.</title>
        <authorList>
            <person name="Kalkreuter E."/>
            <person name="Kautsar S.A."/>
            <person name="Yang D."/>
            <person name="Bader C.D."/>
            <person name="Teijaro C.N."/>
            <person name="Fluegel L."/>
            <person name="Davis C.M."/>
            <person name="Simpson J.R."/>
            <person name="Lauterbach L."/>
            <person name="Steele A.D."/>
            <person name="Gui C."/>
            <person name="Meng S."/>
            <person name="Li G."/>
            <person name="Viehrig K."/>
            <person name="Ye F."/>
            <person name="Su P."/>
            <person name="Kiefer A.F."/>
            <person name="Nichols A."/>
            <person name="Cepeda A.J."/>
            <person name="Yan W."/>
            <person name="Fan B."/>
            <person name="Jiang Y."/>
            <person name="Adhikari A."/>
            <person name="Zheng C.-J."/>
            <person name="Schuster L."/>
            <person name="Cowan T.M."/>
            <person name="Smanski M.J."/>
            <person name="Chevrette M.G."/>
            <person name="De Carvalho L.P.S."/>
            <person name="Shen B."/>
        </authorList>
    </citation>
    <scope>NUCLEOTIDE SEQUENCE [LARGE SCALE GENOMIC DNA]</scope>
    <source>
        <strain evidence="9 10">NPDC050100</strain>
    </source>
</reference>
<keyword evidence="5 7" id="KW-1133">Transmembrane helix</keyword>
<dbReference type="PANTHER" id="PTHR30353">
    <property type="entry name" value="INNER MEMBRANE PROTEIN DEDA-RELATED"/>
    <property type="match status" value="1"/>
</dbReference>
<feature type="transmembrane region" description="Helical" evidence="7">
    <location>
        <begin position="131"/>
        <end position="152"/>
    </location>
</feature>
<dbReference type="PANTHER" id="PTHR30353:SF0">
    <property type="entry name" value="TRANSMEMBRANE PROTEIN"/>
    <property type="match status" value="1"/>
</dbReference>
<sequence>MSDLLGQLSPPLLLAAAWVLLVAEAGLLVGVALPGTSVLVALGYFAHLGVVPLGAAVGVAAAAAVTGTQISYMWGRRRVGAASFHRFAPGRWDRPRELLGRHGRRAVVAGQWFGSARTLTPRLAGWAGMPYRTFVTASLPTACAWATTLVTLSYHVAPEIVQRFTAHLAVAGPAAVAVVLVFLWVTRGRPRALRLVRRQGETSDSRSRRDIP</sequence>
<evidence type="ECO:0000256" key="5">
    <source>
        <dbReference type="ARBA" id="ARBA00022989"/>
    </source>
</evidence>
<feature type="transmembrane region" description="Helical" evidence="7">
    <location>
        <begin position="12"/>
        <end position="33"/>
    </location>
</feature>
<evidence type="ECO:0000313" key="10">
    <source>
        <dbReference type="Proteomes" id="UP001551675"/>
    </source>
</evidence>
<dbReference type="InterPro" id="IPR032818">
    <property type="entry name" value="DedA-like"/>
</dbReference>
<name>A0ABV3GPN0_MICGL</name>
<evidence type="ECO:0000313" key="9">
    <source>
        <dbReference type="EMBL" id="MEV0973242.1"/>
    </source>
</evidence>